<evidence type="ECO:0000256" key="3">
    <source>
        <dbReference type="ARBA" id="ARBA00022695"/>
    </source>
</evidence>
<keyword evidence="4" id="KW-0540">Nuclease</keyword>
<dbReference type="SUPFAM" id="SSF50630">
    <property type="entry name" value="Acid proteases"/>
    <property type="match status" value="1"/>
</dbReference>
<dbReference type="PROSITE" id="PS50878">
    <property type="entry name" value="RT_POL"/>
    <property type="match status" value="1"/>
</dbReference>
<keyword evidence="6" id="KW-0378">Hydrolase</keyword>
<dbReference type="Gene3D" id="3.30.70.270">
    <property type="match status" value="2"/>
</dbReference>
<feature type="domain" description="Reverse transcriptase" evidence="10">
    <location>
        <begin position="305"/>
        <end position="484"/>
    </location>
</feature>
<evidence type="ECO:0000256" key="8">
    <source>
        <dbReference type="ARBA" id="ARBA00023268"/>
    </source>
</evidence>
<dbReference type="PANTHER" id="PTHR37984:SF5">
    <property type="entry name" value="PROTEIN NYNRIN-LIKE"/>
    <property type="match status" value="1"/>
</dbReference>
<evidence type="ECO:0000256" key="1">
    <source>
        <dbReference type="ARBA" id="ARBA00022670"/>
    </source>
</evidence>
<keyword evidence="2" id="KW-0808">Transferase</keyword>
<dbReference type="InterPro" id="IPR043128">
    <property type="entry name" value="Rev_trsase/Diguanyl_cyclase"/>
</dbReference>
<dbReference type="PROSITE" id="PS50994">
    <property type="entry name" value="INTEGRASE"/>
    <property type="match status" value="1"/>
</dbReference>
<evidence type="ECO:0008006" key="14">
    <source>
        <dbReference type="Google" id="ProtNLM"/>
    </source>
</evidence>
<dbReference type="Pfam" id="PF00078">
    <property type="entry name" value="RVT_1"/>
    <property type="match status" value="1"/>
</dbReference>
<dbReference type="GO" id="GO:0003676">
    <property type="term" value="F:nucleic acid binding"/>
    <property type="evidence" value="ECO:0007669"/>
    <property type="project" value="InterPro"/>
</dbReference>
<comment type="caution">
    <text evidence="12">The sequence shown here is derived from an EMBL/GenBank/DDBJ whole genome shotgun (WGS) entry which is preliminary data.</text>
</comment>
<dbReference type="Gene3D" id="1.10.340.70">
    <property type="match status" value="1"/>
</dbReference>
<evidence type="ECO:0000259" key="11">
    <source>
        <dbReference type="PROSITE" id="PS50994"/>
    </source>
</evidence>
<gene>
    <name evidence="12" type="ORF">CXB51_008106</name>
</gene>
<keyword evidence="1" id="KW-0645">Protease</keyword>
<dbReference type="Pfam" id="PF08284">
    <property type="entry name" value="RVP_2"/>
    <property type="match status" value="1"/>
</dbReference>
<dbReference type="Gene3D" id="3.30.420.10">
    <property type="entry name" value="Ribonuclease H-like superfamily/Ribonuclease H"/>
    <property type="match status" value="1"/>
</dbReference>
<evidence type="ECO:0000256" key="7">
    <source>
        <dbReference type="ARBA" id="ARBA00022918"/>
    </source>
</evidence>
<evidence type="ECO:0000256" key="4">
    <source>
        <dbReference type="ARBA" id="ARBA00022722"/>
    </source>
</evidence>
<dbReference type="GO" id="GO:0003964">
    <property type="term" value="F:RNA-directed DNA polymerase activity"/>
    <property type="evidence" value="ECO:0007669"/>
    <property type="project" value="UniProtKB-KW"/>
</dbReference>
<dbReference type="Gene3D" id="3.10.10.10">
    <property type="entry name" value="HIV Type 1 Reverse Transcriptase, subunit A, domain 1"/>
    <property type="match status" value="1"/>
</dbReference>
<dbReference type="GO" id="GO:0004519">
    <property type="term" value="F:endonuclease activity"/>
    <property type="evidence" value="ECO:0007669"/>
    <property type="project" value="UniProtKB-KW"/>
</dbReference>
<dbReference type="SUPFAM" id="SSF56672">
    <property type="entry name" value="DNA/RNA polymerases"/>
    <property type="match status" value="1"/>
</dbReference>
<dbReference type="InterPro" id="IPR050951">
    <property type="entry name" value="Retrovirus_Pol_polyprotein"/>
</dbReference>
<reference evidence="12 13" key="1">
    <citation type="journal article" date="2021" name="bioRxiv">
        <title>The Gossypium anomalum genome as a resource for cotton improvement and evolutionary analysis of hybrid incompatibility.</title>
        <authorList>
            <person name="Grover C.E."/>
            <person name="Yuan D."/>
            <person name="Arick M.A."/>
            <person name="Miller E.R."/>
            <person name="Hu G."/>
            <person name="Peterson D.G."/>
            <person name="Wendel J.F."/>
            <person name="Udall J.A."/>
        </authorList>
    </citation>
    <scope>NUCLEOTIDE SEQUENCE [LARGE SCALE GENOMIC DNA]</scope>
    <source>
        <strain evidence="12">JFW-Udall</strain>
        <tissue evidence="12">Leaf</tissue>
    </source>
</reference>
<dbReference type="EMBL" id="JAHUZN010000004">
    <property type="protein sequence ID" value="KAG8496941.1"/>
    <property type="molecule type" value="Genomic_DNA"/>
</dbReference>
<keyword evidence="5" id="KW-0255">Endonuclease</keyword>
<dbReference type="CDD" id="cd00303">
    <property type="entry name" value="retropepsin_like"/>
    <property type="match status" value="1"/>
</dbReference>
<dbReference type="OrthoDB" id="415724at2759"/>
<keyword evidence="8" id="KW-0511">Multifunctional enzyme</keyword>
<evidence type="ECO:0000313" key="13">
    <source>
        <dbReference type="Proteomes" id="UP000701853"/>
    </source>
</evidence>
<evidence type="ECO:0000256" key="2">
    <source>
        <dbReference type="ARBA" id="ARBA00022679"/>
    </source>
</evidence>
<organism evidence="12 13">
    <name type="scientific">Gossypium anomalum</name>
    <dbReference type="NCBI Taxonomy" id="47600"/>
    <lineage>
        <taxon>Eukaryota</taxon>
        <taxon>Viridiplantae</taxon>
        <taxon>Streptophyta</taxon>
        <taxon>Embryophyta</taxon>
        <taxon>Tracheophyta</taxon>
        <taxon>Spermatophyta</taxon>
        <taxon>Magnoliopsida</taxon>
        <taxon>eudicotyledons</taxon>
        <taxon>Gunneridae</taxon>
        <taxon>Pentapetalae</taxon>
        <taxon>rosids</taxon>
        <taxon>malvids</taxon>
        <taxon>Malvales</taxon>
        <taxon>Malvaceae</taxon>
        <taxon>Malvoideae</taxon>
        <taxon>Gossypium</taxon>
    </lineage>
</organism>
<feature type="region of interest" description="Disordered" evidence="9">
    <location>
        <begin position="27"/>
        <end position="59"/>
    </location>
</feature>
<evidence type="ECO:0000256" key="5">
    <source>
        <dbReference type="ARBA" id="ARBA00022759"/>
    </source>
</evidence>
<dbReference type="PANTHER" id="PTHR37984">
    <property type="entry name" value="PROTEIN CBG26694"/>
    <property type="match status" value="1"/>
</dbReference>
<dbReference type="InterPro" id="IPR041588">
    <property type="entry name" value="Integrase_H2C2"/>
</dbReference>
<evidence type="ECO:0000259" key="10">
    <source>
        <dbReference type="PROSITE" id="PS50878"/>
    </source>
</evidence>
<dbReference type="GO" id="GO:0015074">
    <property type="term" value="P:DNA integration"/>
    <property type="evidence" value="ECO:0007669"/>
    <property type="project" value="InterPro"/>
</dbReference>
<keyword evidence="7" id="KW-0695">RNA-directed DNA polymerase</keyword>
<dbReference type="Proteomes" id="UP000701853">
    <property type="component" value="Chromosome 4"/>
</dbReference>
<feature type="domain" description="Integrase catalytic" evidence="11">
    <location>
        <begin position="803"/>
        <end position="970"/>
    </location>
</feature>
<dbReference type="InterPro" id="IPR001584">
    <property type="entry name" value="Integrase_cat-core"/>
</dbReference>
<dbReference type="InterPro" id="IPR036397">
    <property type="entry name" value="RNaseH_sf"/>
</dbReference>
<dbReference type="GO" id="GO:0006508">
    <property type="term" value="P:proteolysis"/>
    <property type="evidence" value="ECO:0007669"/>
    <property type="project" value="UniProtKB-KW"/>
</dbReference>
<dbReference type="FunFam" id="3.30.70.270:FF:000020">
    <property type="entry name" value="Transposon Tf2-6 polyprotein-like Protein"/>
    <property type="match status" value="1"/>
</dbReference>
<evidence type="ECO:0000313" key="12">
    <source>
        <dbReference type="EMBL" id="KAG8496941.1"/>
    </source>
</evidence>
<dbReference type="FunFam" id="3.10.10.10:FF:000007">
    <property type="entry name" value="Retrovirus-related Pol polyprotein from transposon 17.6-like Protein"/>
    <property type="match status" value="1"/>
</dbReference>
<dbReference type="InterPro" id="IPR021109">
    <property type="entry name" value="Peptidase_aspartic_dom_sf"/>
</dbReference>
<dbReference type="CDD" id="cd01647">
    <property type="entry name" value="RT_LTR"/>
    <property type="match status" value="1"/>
</dbReference>
<accession>A0A8J6D6K5</accession>
<keyword evidence="3" id="KW-0548">Nucleotidyltransferase</keyword>
<dbReference type="InterPro" id="IPR043502">
    <property type="entry name" value="DNA/RNA_pol_sf"/>
</dbReference>
<dbReference type="InterPro" id="IPR041577">
    <property type="entry name" value="RT_RNaseH_2"/>
</dbReference>
<dbReference type="CDD" id="cd09274">
    <property type="entry name" value="RNase_HI_RT_Ty3"/>
    <property type="match status" value="1"/>
</dbReference>
<keyword evidence="13" id="KW-1185">Reference proteome</keyword>
<sequence length="1151" mass="131788">MIVGTDLSASIVASGIREAVEFVTAPSEKLNNTTARGRPPRNPGNASGGQRGPKDATTKLEARAPARAYAIRAREDASSPDVITGTFTLFDTDVIALIDPGSTHSYICETLVSSKTLPVESTEFVIRVSNPLGRYVLVDKVCKKCPLLLRGSCFPADLILLPFDEFDVILGMDWLNVHDAVVNCKRKTIDLRCANDEIIRVESTDRIGLSAVISSMLAQKHVRKGCELYLAYVFDDKELEKKLESVPVVCDYPDVFFEELPGLPPLREVEFGIELVPGTTPISTAPYRMAPTELKELKTQLQELMDRGFARPSFSPWGAPVLFVKKKDGTMGLCIDYRQLNKVTIKNKYPLPRIDDLFDQLKGASVFSKIDLRSGYYQLRVRNSDIPKTAFRTRYGHYEFLVMPFGLTNAPAVFMDLMNRIFRPYLDRFVVVFIDDILVYSRNETKHAEHLRLVLRILRDKQLYAKFSKCEFWLREVSFLGHVVSASGIRVDPSKITAILNWKPSRNITEVQSFLGLAGYYRHFVKGFSTIATPMTRLLQKDVKFDWSEKCQRSFDQLKTYLTEAPVLVQPESGKEFVIYSDASLLGLGCVLMQEGRVVAYASRQLKPHEKKYPTHDLELAAIRELNLRQRRWLELLKDYELVIDYHPGKANVVADALSRKSLFALRAMNVHLSVVSDDVLVAELKAKPLLIHQIREAQKVDDELVAKRAECISNMESEFQIDDDDCLRFKSRLCIPRNSELISMILNEAHSSRMSIHPGSTKMYNDLRRQFWWYGMKRDISDFVSKCLICQQVKAEHQVPSGLLQPIMIPKWKWDRVTMDFVSGLPLSSSKKDAIWVVVDRLTKSAHFIPVRTDFSLVRLAEMYVSQIVRLHGIPISIVSDRDPRFTSRFWKKLQEALGTKLHFSTAFHPQTDGQSERTIQILEDMLRCCILEFDGSWERYLPLIELAYNNSFQSSIKMAPYEALYGRKCRTPLFWTELSERKIFGVDLIKDAEQKVKVINESLKAATDRQNSYADLKRKDIEYQVGDKVFLKVSPWKKVLRFGSKGKLVRGLSGRMRYPNELDQLLTEVEIQSDLSYEEEPIRILTREVKELRNKKIPLVKVLWLKHGIEEATWETANSMKERYPNLFTGKIFGDENSFMWGRVVTTLM</sequence>
<evidence type="ECO:0000256" key="6">
    <source>
        <dbReference type="ARBA" id="ARBA00022801"/>
    </source>
</evidence>
<protein>
    <recommendedName>
        <fullName evidence="14">Reverse transcriptase</fullName>
    </recommendedName>
</protein>
<dbReference type="InterPro" id="IPR000477">
    <property type="entry name" value="RT_dom"/>
</dbReference>
<dbReference type="SUPFAM" id="SSF53098">
    <property type="entry name" value="Ribonuclease H-like"/>
    <property type="match status" value="1"/>
</dbReference>
<dbReference type="Gene3D" id="2.40.70.10">
    <property type="entry name" value="Acid Proteases"/>
    <property type="match status" value="1"/>
</dbReference>
<dbReference type="GO" id="GO:0008233">
    <property type="term" value="F:peptidase activity"/>
    <property type="evidence" value="ECO:0007669"/>
    <property type="project" value="UniProtKB-KW"/>
</dbReference>
<dbReference type="Pfam" id="PF17921">
    <property type="entry name" value="Integrase_H2C2"/>
    <property type="match status" value="1"/>
</dbReference>
<evidence type="ECO:0000256" key="9">
    <source>
        <dbReference type="SAM" id="MobiDB-lite"/>
    </source>
</evidence>
<dbReference type="AlphaFoldDB" id="A0A8J6D6K5"/>
<name>A0A8J6D6K5_9ROSI</name>
<dbReference type="Pfam" id="PF17919">
    <property type="entry name" value="RT_RNaseH_2"/>
    <property type="match status" value="1"/>
</dbReference>
<proteinExistence type="predicted"/>
<dbReference type="InterPro" id="IPR012337">
    <property type="entry name" value="RNaseH-like_sf"/>
</dbReference>